<name>A0A367V369_9PROT</name>
<evidence type="ECO:0000313" key="1">
    <source>
        <dbReference type="EMBL" id="RCK19634.1"/>
    </source>
</evidence>
<dbReference type="EMBL" id="JPWB01000010">
    <property type="protein sequence ID" value="RCK19634.1"/>
    <property type="molecule type" value="Genomic_DNA"/>
</dbReference>
<reference evidence="1 2" key="1">
    <citation type="submission" date="2014-07" db="EMBL/GenBank/DDBJ databases">
        <title>Draft genome sequence of Thalassospira profundimaris R8-17.</title>
        <authorList>
            <person name="Lai Q."/>
            <person name="Shao Z."/>
        </authorList>
    </citation>
    <scope>NUCLEOTIDE SEQUENCE [LARGE SCALE GENOMIC DNA]</scope>
    <source>
        <strain evidence="1 2">R8-17</strain>
    </source>
</reference>
<evidence type="ECO:0000313" key="2">
    <source>
        <dbReference type="Proteomes" id="UP000253061"/>
    </source>
</evidence>
<organism evidence="1 2">
    <name type="scientific">Thalassospira profundimaris</name>
    <dbReference type="NCBI Taxonomy" id="502049"/>
    <lineage>
        <taxon>Bacteria</taxon>
        <taxon>Pseudomonadati</taxon>
        <taxon>Pseudomonadota</taxon>
        <taxon>Alphaproteobacteria</taxon>
        <taxon>Rhodospirillales</taxon>
        <taxon>Thalassospiraceae</taxon>
        <taxon>Thalassospira</taxon>
    </lineage>
</organism>
<accession>A0A367V369</accession>
<comment type="caution">
    <text evidence="1">The sequence shown here is derived from an EMBL/GenBank/DDBJ whole genome shotgun (WGS) entry which is preliminary data.</text>
</comment>
<sequence>MLEIIGKSAIYGSFVKVGIFSKYAVKDPSMWDKNGYLAKFKRYWARANSSSRQAIEFRLYLSFCSEFLVRAALVHKSPVLNASVDEASLRFGGGIPGAGNERSVKFETAIARLKLLVPNLNDEEHKALVAVSAFRNTELHSDKDGFLGDQLETIKPSILSAFVKISEFMDENLEDILGKREADQAREISKQISIKKKRRTVDLIKIEKERFFSQSQEEIDKARGEAEFQFEYMISTKGQHVWVDKCPACSSRALIYGHPIGHGEPFLRNEEVVQEVRVQPDGLNCRCCNLKLKGLDEMIAANFKHEYTHIDALDPLEFHGIDPMEHVDIDKIIQDYEEDREAQYLSWRDL</sequence>
<proteinExistence type="predicted"/>
<protein>
    <submittedName>
        <fullName evidence="1">Uncharacterized protein</fullName>
    </submittedName>
</protein>
<dbReference type="Proteomes" id="UP000253061">
    <property type="component" value="Unassembled WGS sequence"/>
</dbReference>
<dbReference type="AlphaFoldDB" id="A0A367V369"/>
<dbReference type="RefSeq" id="WP_062954361.1">
    <property type="nucleotide sequence ID" value="NZ_JPWB01000010.1"/>
</dbReference>
<gene>
    <name evidence="1" type="ORF">TH6_18705</name>
</gene>